<keyword evidence="9 10" id="KW-0807">Transducer</keyword>
<dbReference type="PANTHER" id="PTHR24232">
    <property type="entry name" value="G-PROTEIN COUPLED RECEPTOR"/>
    <property type="match status" value="1"/>
</dbReference>
<evidence type="ECO:0000313" key="13">
    <source>
        <dbReference type="Ensembl" id="ENSELUP00000049029.1"/>
    </source>
</evidence>
<dbReference type="FunFam" id="1.20.1070.10:FF:000040">
    <property type="entry name" value="Coagulation factor 2 (thrombin) receptor"/>
    <property type="match status" value="1"/>
</dbReference>
<keyword evidence="8" id="KW-0325">Glycoprotein</keyword>
<dbReference type="Gene3D" id="1.20.1070.10">
    <property type="entry name" value="Rhodopsin 7-helix transmembrane proteins"/>
    <property type="match status" value="1"/>
</dbReference>
<evidence type="ECO:0000256" key="4">
    <source>
        <dbReference type="ARBA" id="ARBA00022989"/>
    </source>
</evidence>
<keyword evidence="6 11" id="KW-0472">Membrane</keyword>
<accession>A0A6Q2X4S9</accession>
<dbReference type="PROSITE" id="PS00237">
    <property type="entry name" value="G_PROTEIN_RECEP_F1_1"/>
    <property type="match status" value="1"/>
</dbReference>
<organism evidence="13 14">
    <name type="scientific">Esox lucius</name>
    <name type="common">Northern pike</name>
    <dbReference type="NCBI Taxonomy" id="8010"/>
    <lineage>
        <taxon>Eukaryota</taxon>
        <taxon>Metazoa</taxon>
        <taxon>Chordata</taxon>
        <taxon>Craniata</taxon>
        <taxon>Vertebrata</taxon>
        <taxon>Euteleostomi</taxon>
        <taxon>Actinopterygii</taxon>
        <taxon>Neopterygii</taxon>
        <taxon>Teleostei</taxon>
        <taxon>Protacanthopterygii</taxon>
        <taxon>Esociformes</taxon>
        <taxon>Esocidae</taxon>
        <taxon>Esox</taxon>
    </lineage>
</organism>
<keyword evidence="5 10" id="KW-0297">G-protein coupled receptor</keyword>
<dbReference type="GO" id="GO:0005886">
    <property type="term" value="C:plasma membrane"/>
    <property type="evidence" value="ECO:0007669"/>
    <property type="project" value="UniProtKB-SubCell"/>
</dbReference>
<dbReference type="GO" id="GO:0007200">
    <property type="term" value="P:phospholipase C-activating G protein-coupled receptor signaling pathway"/>
    <property type="evidence" value="ECO:0007669"/>
    <property type="project" value="TreeGrafter"/>
</dbReference>
<keyword evidence="4 11" id="KW-1133">Transmembrane helix</keyword>
<dbReference type="GO" id="GO:0004930">
    <property type="term" value="F:G protein-coupled receptor activity"/>
    <property type="evidence" value="ECO:0007669"/>
    <property type="project" value="UniProtKB-KW"/>
</dbReference>
<sequence>MLWMLNSTKLDNATLSMFLNKKASTTISIIYMVVTVINMTGNGLSMWLLLFRTTPKTPSIIFMINLTLTDLALGLVLPYQIIYQMNGYNWTLVGNGWRLKPQGCMLLTIIFYANMYCSILTMTAISVDRYLGICRPMLFRNRRERKEIAVIVCLIMWTVVLLVLYPLMSTDLTFSVPELGIITCFDVLKRNMLPSLAAWAAFLFTMFVILFLIPFCITVFCYVGIIHKLTRVSKTDQKEKAIRLAVTVLVVYMLCFTPNNIFLLAHTIRRLFYGDSLYMAYKLTLSLSCLNSCLDPFIYYFASKEFRQKLRQMLRLRTLSSVDTTLDPHRESIYSAQYVSNGQGEQVRICST</sequence>
<feature type="transmembrane region" description="Helical" evidence="11">
    <location>
        <begin position="196"/>
        <end position="223"/>
    </location>
</feature>
<evidence type="ECO:0000256" key="1">
    <source>
        <dbReference type="ARBA" id="ARBA00004651"/>
    </source>
</evidence>
<evidence type="ECO:0000256" key="7">
    <source>
        <dbReference type="ARBA" id="ARBA00023170"/>
    </source>
</evidence>
<dbReference type="Pfam" id="PF00001">
    <property type="entry name" value="7tm_1"/>
    <property type="match status" value="1"/>
</dbReference>
<feature type="domain" description="G-protein coupled receptors family 1 profile" evidence="12">
    <location>
        <begin position="41"/>
        <end position="299"/>
    </location>
</feature>
<evidence type="ECO:0000313" key="14">
    <source>
        <dbReference type="Proteomes" id="UP000265140"/>
    </source>
</evidence>
<reference evidence="14" key="1">
    <citation type="journal article" date="2014" name="PLoS ONE">
        <title>The genome and linkage map of the northern pike (Esox lucius): conserved synteny revealed between the salmonid sister group and the Neoteleostei.</title>
        <authorList>
            <person name="Rondeau E.B."/>
            <person name="Minkley D.R."/>
            <person name="Leong J.S."/>
            <person name="Messmer A.M."/>
            <person name="Jantzen J.R."/>
            <person name="von Schalburg K.R."/>
            <person name="Lemon C."/>
            <person name="Bird N.H."/>
            <person name="Koop B.F."/>
        </authorList>
    </citation>
    <scope>NUCLEOTIDE SEQUENCE</scope>
</reference>
<dbReference type="InterPro" id="IPR000276">
    <property type="entry name" value="GPCR_Rhodpsn"/>
</dbReference>
<dbReference type="PRINTS" id="PR00237">
    <property type="entry name" value="GPCRRHODOPSN"/>
</dbReference>
<evidence type="ECO:0000256" key="8">
    <source>
        <dbReference type="ARBA" id="ARBA00023180"/>
    </source>
</evidence>
<feature type="transmembrane region" description="Helical" evidence="11">
    <location>
        <begin position="148"/>
        <end position="168"/>
    </location>
</feature>
<dbReference type="InterPro" id="IPR017452">
    <property type="entry name" value="GPCR_Rhodpsn_7TM"/>
</dbReference>
<feature type="transmembrane region" description="Helical" evidence="11">
    <location>
        <begin position="244"/>
        <end position="268"/>
    </location>
</feature>
<proteinExistence type="inferred from homology"/>
<dbReference type="PANTHER" id="PTHR24232:SF25">
    <property type="entry name" value="P2Y PURINOCEPTOR 8"/>
    <property type="match status" value="1"/>
</dbReference>
<dbReference type="SUPFAM" id="SSF81321">
    <property type="entry name" value="Family A G protein-coupled receptor-like"/>
    <property type="match status" value="1"/>
</dbReference>
<comment type="similarity">
    <text evidence="10">Belongs to the G-protein coupled receptor 1 family.</text>
</comment>
<keyword evidence="2" id="KW-1003">Cell membrane</keyword>
<evidence type="ECO:0000259" key="12">
    <source>
        <dbReference type="PROSITE" id="PS50262"/>
    </source>
</evidence>
<evidence type="ECO:0000256" key="5">
    <source>
        <dbReference type="ARBA" id="ARBA00023040"/>
    </source>
</evidence>
<feature type="transmembrane region" description="Helical" evidence="11">
    <location>
        <begin position="280"/>
        <end position="302"/>
    </location>
</feature>
<reference evidence="13" key="2">
    <citation type="submission" date="2020-02" db="EMBL/GenBank/DDBJ databases">
        <title>Esox lucius (northern pike) genome, fEsoLuc1, primary haplotype.</title>
        <authorList>
            <person name="Myers G."/>
            <person name="Karagic N."/>
            <person name="Meyer A."/>
            <person name="Pippel M."/>
            <person name="Reichard M."/>
            <person name="Winkler S."/>
            <person name="Tracey A."/>
            <person name="Sims Y."/>
            <person name="Howe K."/>
            <person name="Rhie A."/>
            <person name="Formenti G."/>
            <person name="Durbin R."/>
            <person name="Fedrigo O."/>
            <person name="Jarvis E.D."/>
        </authorList>
    </citation>
    <scope>NUCLEOTIDE SEQUENCE [LARGE SCALE GENOMIC DNA]</scope>
</reference>
<dbReference type="PROSITE" id="PS50262">
    <property type="entry name" value="G_PROTEIN_RECEP_F1_2"/>
    <property type="match status" value="1"/>
</dbReference>
<dbReference type="GO" id="GO:0035025">
    <property type="term" value="P:positive regulation of Rho protein signal transduction"/>
    <property type="evidence" value="ECO:0007669"/>
    <property type="project" value="TreeGrafter"/>
</dbReference>
<evidence type="ECO:0000256" key="11">
    <source>
        <dbReference type="SAM" id="Phobius"/>
    </source>
</evidence>
<feature type="transmembrane region" description="Helical" evidence="11">
    <location>
        <begin position="29"/>
        <end position="50"/>
    </location>
</feature>
<reference evidence="13" key="3">
    <citation type="submission" date="2025-08" db="UniProtKB">
        <authorList>
            <consortium name="Ensembl"/>
        </authorList>
    </citation>
    <scope>IDENTIFICATION</scope>
</reference>
<evidence type="ECO:0000256" key="9">
    <source>
        <dbReference type="ARBA" id="ARBA00023224"/>
    </source>
</evidence>
<dbReference type="Bgee" id="ENSELUG00000010723">
    <property type="expression patterns" value="Expressed in head kidney and 11 other cell types or tissues"/>
</dbReference>
<feature type="transmembrane region" description="Helical" evidence="11">
    <location>
        <begin position="62"/>
        <end position="85"/>
    </location>
</feature>
<comment type="subcellular location">
    <subcellularLocation>
        <location evidence="1">Cell membrane</location>
        <topology evidence="1">Multi-pass membrane protein</topology>
    </subcellularLocation>
</comment>
<keyword evidence="14" id="KW-1185">Reference proteome</keyword>
<evidence type="ECO:0000256" key="2">
    <source>
        <dbReference type="ARBA" id="ARBA00022475"/>
    </source>
</evidence>
<dbReference type="Proteomes" id="UP000265140">
    <property type="component" value="Chromosome 16"/>
</dbReference>
<dbReference type="AlphaFoldDB" id="A0A6Q2X4S9"/>
<reference evidence="13" key="4">
    <citation type="submission" date="2025-09" db="UniProtKB">
        <authorList>
            <consortium name="Ensembl"/>
        </authorList>
    </citation>
    <scope>IDENTIFICATION</scope>
</reference>
<keyword evidence="7 10" id="KW-0675">Receptor</keyword>
<dbReference type="GeneTree" id="ENSGT01050000244840"/>
<dbReference type="Ensembl" id="ENSELUT00000070016.2">
    <property type="protein sequence ID" value="ENSELUP00000049029.1"/>
    <property type="gene ID" value="ENSELUG00000010723.3"/>
</dbReference>
<gene>
    <name evidence="13" type="primary">P2RY8</name>
</gene>
<evidence type="ECO:0000256" key="6">
    <source>
        <dbReference type="ARBA" id="ARBA00023136"/>
    </source>
</evidence>
<keyword evidence="3 10" id="KW-0812">Transmembrane</keyword>
<feature type="transmembrane region" description="Helical" evidence="11">
    <location>
        <begin position="105"/>
        <end position="127"/>
    </location>
</feature>
<protein>
    <recommendedName>
        <fullName evidence="12">G-protein coupled receptors family 1 profile domain-containing protein</fullName>
    </recommendedName>
</protein>
<evidence type="ECO:0000256" key="3">
    <source>
        <dbReference type="ARBA" id="ARBA00022692"/>
    </source>
</evidence>
<name>A0A6Q2X4S9_ESOLU</name>
<evidence type="ECO:0000256" key="10">
    <source>
        <dbReference type="RuleBase" id="RU000688"/>
    </source>
</evidence>